<dbReference type="InterPro" id="IPR025164">
    <property type="entry name" value="Toastrack_DUF4097"/>
</dbReference>
<evidence type="ECO:0000313" key="2">
    <source>
        <dbReference type="EMBL" id="MDV2884117.1"/>
    </source>
</evidence>
<dbReference type="EMBL" id="JAWJAY010000001">
    <property type="protein sequence ID" value="MDV2884117.1"/>
    <property type="molecule type" value="Genomic_DNA"/>
</dbReference>
<comment type="caution">
    <text evidence="2">The sequence shown here is derived from an EMBL/GenBank/DDBJ whole genome shotgun (WGS) entry which is preliminary data.</text>
</comment>
<gene>
    <name evidence="2" type="ORF">RYX45_02935</name>
</gene>
<accession>A0AAJ2KTB1</accession>
<organism evidence="2 3">
    <name type="scientific">Alkalihalophilus pseudofirmus</name>
    <name type="common">Bacillus pseudofirmus</name>
    <dbReference type="NCBI Taxonomy" id="79885"/>
    <lineage>
        <taxon>Bacteria</taxon>
        <taxon>Bacillati</taxon>
        <taxon>Bacillota</taxon>
        <taxon>Bacilli</taxon>
        <taxon>Bacillales</taxon>
        <taxon>Bacillaceae</taxon>
        <taxon>Alkalihalophilus</taxon>
    </lineage>
</organism>
<feature type="domain" description="DUF4097" evidence="1">
    <location>
        <begin position="75"/>
        <end position="241"/>
    </location>
</feature>
<dbReference type="Pfam" id="PF13349">
    <property type="entry name" value="DUF4097"/>
    <property type="match status" value="1"/>
</dbReference>
<sequence length="267" mass="28200">MIGMIGAIRKMKKKISAFLGVIAAGFLLAGCNLVTFVEEETLSLPLAEHELLEVVHEEGEVTITGEKGLEDIIVEVKYEVLGEELEEAESFYRANTAVSLESAGEAAKLITSIKRGSNQEQANIHLDIKVPEDLPIVYRQKEGGFEASNLSGDIKVQHGRGALAMNDISGDITLTDGAGAASFERITGQLQLNINAGATTISDSNGTVLFTAGSGDVTISDHNGDITLRSGKGDVAINNIDGNVTVLESKGGKFEIEGVTGEVKTPE</sequence>
<proteinExistence type="predicted"/>
<protein>
    <submittedName>
        <fullName evidence="2">DUF4097 family beta strand repeat-containing protein</fullName>
    </submittedName>
</protein>
<dbReference type="AlphaFoldDB" id="A0AAJ2KTB1"/>
<dbReference type="RefSeq" id="WP_075683440.1">
    <property type="nucleotide sequence ID" value="NZ_CP144224.1"/>
</dbReference>
<evidence type="ECO:0000313" key="3">
    <source>
        <dbReference type="Proteomes" id="UP001285636"/>
    </source>
</evidence>
<name>A0AAJ2KTB1_ALKPS</name>
<dbReference type="Proteomes" id="UP001285636">
    <property type="component" value="Unassembled WGS sequence"/>
</dbReference>
<evidence type="ECO:0000259" key="1">
    <source>
        <dbReference type="Pfam" id="PF13349"/>
    </source>
</evidence>
<reference evidence="2" key="1">
    <citation type="submission" date="2023-10" db="EMBL/GenBank/DDBJ databases">
        <title>Screening of Alkalihalophilus pseudofirmusBZ-TG-HK211 and Its Alleviation of Salt Stress on Rapeseed Growth.</title>
        <authorList>
            <person name="Zhao B."/>
            <person name="Guo T."/>
        </authorList>
    </citation>
    <scope>NUCLEOTIDE SEQUENCE</scope>
    <source>
        <strain evidence="2">BZ-TG-HK211</strain>
    </source>
</reference>